<gene>
    <name evidence="5" type="ORF">GCM10022419_080740</name>
</gene>
<dbReference type="Gene3D" id="2.60.120.260">
    <property type="entry name" value="Galactose-binding domain-like"/>
    <property type="match status" value="1"/>
</dbReference>
<dbReference type="SUPFAM" id="SSF53474">
    <property type="entry name" value="alpha/beta-Hydrolases"/>
    <property type="match status" value="1"/>
</dbReference>
<name>A0ABP6YPT7_9ACTN</name>
<feature type="signal peptide" evidence="3">
    <location>
        <begin position="1"/>
        <end position="29"/>
    </location>
</feature>
<accession>A0ABP6YPT7</accession>
<keyword evidence="1" id="KW-0378">Hydrolase</keyword>
<feature type="chain" id="PRO_5046495272" evidence="3">
    <location>
        <begin position="30"/>
        <end position="631"/>
    </location>
</feature>
<sequence>MLASQRRRFLAAVTLTTALVVAGAPAASAAAEPEIKVSDGVTQPVFSYADAIREHVRVQAPVDSDGDGKKDLVRVDIIRPKESGSGLRVPVIMQETPYYDDPGVGYEIEKKTYDANGNVTKFPMFYDNYFVPRGYAFVSVDMIGTRLSEGCPTSYGAADVLGGKAVVDWLNGRATAYDDQGDPVKATWTTGRTAMIGHSYEGALGAGVAGTGVQGLETIVNIAGYTSGYENSRFNSVLTWFKGAAAWQAERVDKDPAQKCAAVRQKMLEDSDDATGNYNAYWHERNYRNGSISKARNIQASVFAVMGMQDRNVVSNQIPEWWALLPSNVQRKMWVTQYGHLEPFWARREVWVDTLHQWFDHELMGVANDIMRRPRVDVQLGPDRWISQADWPAPTQKATFRPRQDGSLSRTPSTGTGSYLDTAQTEIAMADNPAATNPHRLAYLTPPLKTAMRLSGTPTVSLKVKLDKPTANLGVLLVDYGTDTRINYRERGATAAEGLKFIGGEDCVGQSTADDDGCYLKAGDNTATSAFNVVTRALLDAQNHTSLSRQAPLTPGKPYQITWKMLPQDYEFKAGHRLGLVLTGTNDDFNLDVSGNGTGQDVEPGTGAQVTIDLAGTSITLPLVNGTPLKK</sequence>
<protein>
    <submittedName>
        <fullName evidence="5">Xaa-Pro dipeptidyl-peptidase</fullName>
    </submittedName>
</protein>
<feature type="compositionally biased region" description="Polar residues" evidence="2">
    <location>
        <begin position="406"/>
        <end position="419"/>
    </location>
</feature>
<comment type="caution">
    <text evidence="5">The sequence shown here is derived from an EMBL/GenBank/DDBJ whole genome shotgun (WGS) entry which is preliminary data.</text>
</comment>
<dbReference type="Pfam" id="PF08530">
    <property type="entry name" value="PepX_C"/>
    <property type="match status" value="1"/>
</dbReference>
<evidence type="ECO:0000256" key="1">
    <source>
        <dbReference type="ARBA" id="ARBA00022801"/>
    </source>
</evidence>
<dbReference type="InterPro" id="IPR013736">
    <property type="entry name" value="Xaa-Pro_dipept_C"/>
</dbReference>
<evidence type="ECO:0000256" key="3">
    <source>
        <dbReference type="SAM" id="SignalP"/>
    </source>
</evidence>
<dbReference type="InterPro" id="IPR008979">
    <property type="entry name" value="Galactose-bd-like_sf"/>
</dbReference>
<evidence type="ECO:0000256" key="2">
    <source>
        <dbReference type="SAM" id="MobiDB-lite"/>
    </source>
</evidence>
<keyword evidence="6" id="KW-1185">Reference proteome</keyword>
<dbReference type="EMBL" id="BAABDQ010000023">
    <property type="protein sequence ID" value="GAA3586421.1"/>
    <property type="molecule type" value="Genomic_DNA"/>
</dbReference>
<evidence type="ECO:0000259" key="4">
    <source>
        <dbReference type="SMART" id="SM00939"/>
    </source>
</evidence>
<dbReference type="RefSeq" id="WP_345570342.1">
    <property type="nucleotide sequence ID" value="NZ_BAABDQ010000023.1"/>
</dbReference>
<dbReference type="InterPro" id="IPR006311">
    <property type="entry name" value="TAT_signal"/>
</dbReference>
<evidence type="ECO:0000313" key="5">
    <source>
        <dbReference type="EMBL" id="GAA3586421.1"/>
    </source>
</evidence>
<organism evidence="5 6">
    <name type="scientific">Nonomuraea rosea</name>
    <dbReference type="NCBI Taxonomy" id="638574"/>
    <lineage>
        <taxon>Bacteria</taxon>
        <taxon>Bacillati</taxon>
        <taxon>Actinomycetota</taxon>
        <taxon>Actinomycetes</taxon>
        <taxon>Streptosporangiales</taxon>
        <taxon>Streptosporangiaceae</taxon>
        <taxon>Nonomuraea</taxon>
    </lineage>
</organism>
<feature type="domain" description="Xaa-Pro dipeptidyl-peptidase C-terminal" evidence="4">
    <location>
        <begin position="356"/>
        <end position="620"/>
    </location>
</feature>
<dbReference type="PROSITE" id="PS51318">
    <property type="entry name" value="TAT"/>
    <property type="match status" value="1"/>
</dbReference>
<dbReference type="InterPro" id="IPR005674">
    <property type="entry name" value="CocE/Ser_esterase"/>
</dbReference>
<dbReference type="SMART" id="SM00939">
    <property type="entry name" value="PepX_C"/>
    <property type="match status" value="1"/>
</dbReference>
<dbReference type="SUPFAM" id="SSF49785">
    <property type="entry name" value="Galactose-binding domain-like"/>
    <property type="match status" value="1"/>
</dbReference>
<keyword evidence="3" id="KW-0732">Signal</keyword>
<feature type="region of interest" description="Disordered" evidence="2">
    <location>
        <begin position="391"/>
        <end position="419"/>
    </location>
</feature>
<reference evidence="6" key="1">
    <citation type="journal article" date="2019" name="Int. J. Syst. Evol. Microbiol.">
        <title>The Global Catalogue of Microorganisms (GCM) 10K type strain sequencing project: providing services to taxonomists for standard genome sequencing and annotation.</title>
        <authorList>
            <consortium name="The Broad Institute Genomics Platform"/>
            <consortium name="The Broad Institute Genome Sequencing Center for Infectious Disease"/>
            <person name="Wu L."/>
            <person name="Ma J."/>
        </authorList>
    </citation>
    <scope>NUCLEOTIDE SEQUENCE [LARGE SCALE GENOMIC DNA]</scope>
    <source>
        <strain evidence="6">JCM 17326</strain>
    </source>
</reference>
<dbReference type="Pfam" id="PF02129">
    <property type="entry name" value="Peptidase_S15"/>
    <property type="match status" value="1"/>
</dbReference>
<dbReference type="Proteomes" id="UP001500630">
    <property type="component" value="Unassembled WGS sequence"/>
</dbReference>
<dbReference type="NCBIfam" id="TIGR00976">
    <property type="entry name" value="CocE_NonD"/>
    <property type="match status" value="1"/>
</dbReference>
<dbReference type="InterPro" id="IPR029058">
    <property type="entry name" value="AB_hydrolase_fold"/>
</dbReference>
<dbReference type="InterPro" id="IPR000383">
    <property type="entry name" value="Xaa-Pro-like_dom"/>
</dbReference>
<proteinExistence type="predicted"/>
<evidence type="ECO:0000313" key="6">
    <source>
        <dbReference type="Proteomes" id="UP001500630"/>
    </source>
</evidence>
<dbReference type="Gene3D" id="3.40.50.1820">
    <property type="entry name" value="alpha/beta hydrolase"/>
    <property type="match status" value="1"/>
</dbReference>